<dbReference type="SMART" id="SM00407">
    <property type="entry name" value="IGc1"/>
    <property type="match status" value="1"/>
</dbReference>
<feature type="domain" description="Ig-like" evidence="11">
    <location>
        <begin position="88"/>
        <end position="176"/>
    </location>
</feature>
<dbReference type="InterPro" id="IPR013783">
    <property type="entry name" value="Ig-like_fold"/>
</dbReference>
<keyword evidence="9" id="KW-0491">MHC II</keyword>
<keyword evidence="5" id="KW-1064">Adaptive immunity</keyword>
<name>A0ABM4FXS6_9AVES</name>
<reference evidence="13" key="1">
    <citation type="submission" date="2025-08" db="UniProtKB">
        <authorList>
            <consortium name="RefSeq"/>
        </authorList>
    </citation>
    <scope>IDENTIFICATION</scope>
    <source>
        <tissue evidence="13">Blood</tissue>
    </source>
</reference>
<dbReference type="SUPFAM" id="SSF48726">
    <property type="entry name" value="Immunoglobulin"/>
    <property type="match status" value="1"/>
</dbReference>
<evidence type="ECO:0000256" key="1">
    <source>
        <dbReference type="ARBA" id="ARBA00004479"/>
    </source>
</evidence>
<organism evidence="12 13">
    <name type="scientific">Apteryx mantelli</name>
    <name type="common">North Island brown kiwi</name>
    <dbReference type="NCBI Taxonomy" id="2696672"/>
    <lineage>
        <taxon>Eukaryota</taxon>
        <taxon>Metazoa</taxon>
        <taxon>Chordata</taxon>
        <taxon>Craniata</taxon>
        <taxon>Vertebrata</taxon>
        <taxon>Euteleostomi</taxon>
        <taxon>Archelosauria</taxon>
        <taxon>Archosauria</taxon>
        <taxon>Dinosauria</taxon>
        <taxon>Saurischia</taxon>
        <taxon>Theropoda</taxon>
        <taxon>Coelurosauria</taxon>
        <taxon>Aves</taxon>
        <taxon>Palaeognathae</taxon>
        <taxon>Apterygiformes</taxon>
        <taxon>Apterygidae</taxon>
        <taxon>Apteryx</taxon>
    </lineage>
</organism>
<dbReference type="SMART" id="SM00921">
    <property type="entry name" value="MHC_II_beta"/>
    <property type="match status" value="1"/>
</dbReference>
<dbReference type="Gene3D" id="3.10.320.10">
    <property type="entry name" value="Class II Histocompatibility Antigen, M Beta Chain, Chain B, domain 1"/>
    <property type="match status" value="1"/>
</dbReference>
<dbReference type="CDD" id="cd05766">
    <property type="entry name" value="IgC1_MHC_II_beta"/>
    <property type="match status" value="1"/>
</dbReference>
<keyword evidence="4 10" id="KW-1133">Transmembrane helix</keyword>
<dbReference type="InterPro" id="IPR050160">
    <property type="entry name" value="MHC/Immunoglobulin"/>
</dbReference>
<dbReference type="InterPro" id="IPR000353">
    <property type="entry name" value="MHC_II_b_N"/>
</dbReference>
<dbReference type="Proteomes" id="UP001652627">
    <property type="component" value="Chromosome 32"/>
</dbReference>
<keyword evidence="6 10" id="KW-0472">Membrane</keyword>
<dbReference type="InterPro" id="IPR003006">
    <property type="entry name" value="Ig/MHC_CS"/>
</dbReference>
<dbReference type="PANTHER" id="PTHR19944">
    <property type="entry name" value="MHC CLASS II-RELATED"/>
    <property type="match status" value="1"/>
</dbReference>
<evidence type="ECO:0000256" key="8">
    <source>
        <dbReference type="ARBA" id="ARBA00023180"/>
    </source>
</evidence>
<evidence type="ECO:0000259" key="11">
    <source>
        <dbReference type="PROSITE" id="PS50835"/>
    </source>
</evidence>
<dbReference type="InterPro" id="IPR014745">
    <property type="entry name" value="MHC_II_a/b_N"/>
</dbReference>
<evidence type="ECO:0000256" key="5">
    <source>
        <dbReference type="ARBA" id="ARBA00023130"/>
    </source>
</evidence>
<evidence type="ECO:0000256" key="2">
    <source>
        <dbReference type="ARBA" id="ARBA00022692"/>
    </source>
</evidence>
<evidence type="ECO:0000256" key="7">
    <source>
        <dbReference type="ARBA" id="ARBA00023157"/>
    </source>
</evidence>
<dbReference type="PANTHER" id="PTHR19944:SF99">
    <property type="entry name" value="HLA CLASS II HISTOCOMPATIBILITY ANTIGEN, DRB1 BETA CHAIN"/>
    <property type="match status" value="1"/>
</dbReference>
<evidence type="ECO:0000256" key="10">
    <source>
        <dbReference type="SAM" id="Phobius"/>
    </source>
</evidence>
<dbReference type="InterPro" id="IPR007110">
    <property type="entry name" value="Ig-like_dom"/>
</dbReference>
<evidence type="ECO:0000256" key="9">
    <source>
        <dbReference type="ARBA" id="ARBA00023182"/>
    </source>
</evidence>
<keyword evidence="12" id="KW-1185">Reference proteome</keyword>
<sequence>MGKSECQYLNGTERVRFLDRYIHNRQQLLHFDSDVGVYAADSPLGEPLAKAWNSQPEILERAQNAMDTISRHNYWVFSPFTVERRVQPKVLVFPMQSGSLPQTDRLLCYVTDFYPPEIEVKWFKNGREETERVVATDMIQDGDWTYQVLVMLESMPQSGDTYTCQVEHASLQQPLTQHWGAQSDTARSKMLTGVGGLVLGLIFLALGLVLYLRNKKGERLGHGVSGRGAGG</sequence>
<dbReference type="PROSITE" id="PS00290">
    <property type="entry name" value="IG_MHC"/>
    <property type="match status" value="1"/>
</dbReference>
<dbReference type="Pfam" id="PF00969">
    <property type="entry name" value="MHC_II_beta"/>
    <property type="match status" value="1"/>
</dbReference>
<dbReference type="PROSITE" id="PS50835">
    <property type="entry name" value="IG_LIKE"/>
    <property type="match status" value="1"/>
</dbReference>
<dbReference type="Gene3D" id="2.60.40.10">
    <property type="entry name" value="Immunoglobulins"/>
    <property type="match status" value="1"/>
</dbReference>
<accession>A0ABM4FXS6</accession>
<dbReference type="InterPro" id="IPR003597">
    <property type="entry name" value="Ig_C1-set"/>
</dbReference>
<keyword evidence="2 10" id="KW-0812">Transmembrane</keyword>
<dbReference type="InterPro" id="IPR011162">
    <property type="entry name" value="MHC_I/II-like_Ag-recog"/>
</dbReference>
<feature type="transmembrane region" description="Helical" evidence="10">
    <location>
        <begin position="190"/>
        <end position="212"/>
    </location>
</feature>
<protein>
    <submittedName>
        <fullName evidence="13">Class II histocompatibility antigen, B-L beta chain-like</fullName>
    </submittedName>
</protein>
<evidence type="ECO:0000313" key="12">
    <source>
        <dbReference type="Proteomes" id="UP001652627"/>
    </source>
</evidence>
<proteinExistence type="predicted"/>
<dbReference type="InterPro" id="IPR036179">
    <property type="entry name" value="Ig-like_dom_sf"/>
</dbReference>
<dbReference type="Pfam" id="PF07654">
    <property type="entry name" value="C1-set"/>
    <property type="match status" value="1"/>
</dbReference>
<gene>
    <name evidence="13" type="primary">LOC136994700</name>
</gene>
<dbReference type="SUPFAM" id="SSF54452">
    <property type="entry name" value="MHC antigen-recognition domain"/>
    <property type="match status" value="1"/>
</dbReference>
<evidence type="ECO:0000313" key="13">
    <source>
        <dbReference type="RefSeq" id="XP_067169749.1"/>
    </source>
</evidence>
<evidence type="ECO:0000256" key="6">
    <source>
        <dbReference type="ARBA" id="ARBA00023136"/>
    </source>
</evidence>
<evidence type="ECO:0000256" key="4">
    <source>
        <dbReference type="ARBA" id="ARBA00022989"/>
    </source>
</evidence>
<keyword evidence="7" id="KW-1015">Disulfide bond</keyword>
<dbReference type="RefSeq" id="XP_067169749.1">
    <property type="nucleotide sequence ID" value="XM_067313648.1"/>
</dbReference>
<comment type="subcellular location">
    <subcellularLocation>
        <location evidence="1">Membrane</location>
        <topology evidence="1">Single-pass type I membrane protein</topology>
    </subcellularLocation>
</comment>
<keyword evidence="8" id="KW-0325">Glycoprotein</keyword>
<evidence type="ECO:0000256" key="3">
    <source>
        <dbReference type="ARBA" id="ARBA00022859"/>
    </source>
</evidence>
<keyword evidence="3" id="KW-0391">Immunity</keyword>
<dbReference type="GeneID" id="136994700"/>